<comment type="similarity">
    <text evidence="2">Belongs to the DNA2/NAM7 helicase family. SDE3 subfamily.</text>
</comment>
<evidence type="ECO:0000256" key="6">
    <source>
        <dbReference type="ARBA" id="ARBA00022801"/>
    </source>
</evidence>
<keyword evidence="8" id="KW-0067">ATP-binding</keyword>
<comment type="catalytic activity">
    <reaction evidence="10">
        <text>ATP + H2O = ADP + phosphate + H(+)</text>
        <dbReference type="Rhea" id="RHEA:13065"/>
        <dbReference type="ChEBI" id="CHEBI:15377"/>
        <dbReference type="ChEBI" id="CHEBI:15378"/>
        <dbReference type="ChEBI" id="CHEBI:30616"/>
        <dbReference type="ChEBI" id="CHEBI:43474"/>
        <dbReference type="ChEBI" id="CHEBI:456216"/>
        <dbReference type="EC" id="3.6.4.13"/>
    </reaction>
</comment>
<dbReference type="Pfam" id="PF21634">
    <property type="entry name" value="MOV-10_beta-barrel"/>
    <property type="match status" value="1"/>
</dbReference>
<comment type="caution">
    <text evidence="13">The sequence shown here is derived from an EMBL/GenBank/DDBJ whole genome shotgun (WGS) entry which is preliminary data.</text>
</comment>
<keyword evidence="9" id="KW-0943">RNA-mediated gene silencing</keyword>
<evidence type="ECO:0000256" key="7">
    <source>
        <dbReference type="ARBA" id="ARBA00022806"/>
    </source>
</evidence>
<dbReference type="Pfam" id="PF13087">
    <property type="entry name" value="AAA_12"/>
    <property type="match status" value="1"/>
</dbReference>
<keyword evidence="5" id="KW-0547">Nucleotide-binding</keyword>
<dbReference type="PANTHER" id="PTHR45418">
    <property type="entry name" value="CANCER/TESTIS ANTIGEN 55"/>
    <property type="match status" value="1"/>
</dbReference>
<dbReference type="CDD" id="cd18808">
    <property type="entry name" value="SF1_C_Upf1"/>
    <property type="match status" value="1"/>
</dbReference>
<evidence type="ECO:0000313" key="14">
    <source>
        <dbReference type="Proteomes" id="UP000886611"/>
    </source>
</evidence>
<evidence type="ECO:0000256" key="11">
    <source>
        <dbReference type="ARBA" id="ARBA00048432"/>
    </source>
</evidence>
<dbReference type="CDD" id="cd18078">
    <property type="entry name" value="DEXXQc_Mov10L1"/>
    <property type="match status" value="1"/>
</dbReference>
<dbReference type="Pfam" id="PF21635">
    <property type="entry name" value="Mov-10_helical"/>
    <property type="match status" value="1"/>
</dbReference>
<dbReference type="GO" id="GO:0005737">
    <property type="term" value="C:cytoplasm"/>
    <property type="evidence" value="ECO:0007669"/>
    <property type="project" value="UniProtKB-SubCell"/>
</dbReference>
<evidence type="ECO:0000256" key="1">
    <source>
        <dbReference type="ARBA" id="ARBA00004496"/>
    </source>
</evidence>
<comment type="catalytic activity">
    <reaction evidence="11">
        <text>ATP + H2O = ADP + phosphate + H(+)</text>
        <dbReference type="Rhea" id="RHEA:13065"/>
        <dbReference type="ChEBI" id="CHEBI:15377"/>
        <dbReference type="ChEBI" id="CHEBI:15378"/>
        <dbReference type="ChEBI" id="CHEBI:30616"/>
        <dbReference type="ChEBI" id="CHEBI:43474"/>
        <dbReference type="ChEBI" id="CHEBI:456216"/>
        <dbReference type="EC" id="3.6.4.12"/>
    </reaction>
    <physiologicalReaction direction="left-to-right" evidence="11">
        <dbReference type="Rhea" id="RHEA:13066"/>
    </physiologicalReaction>
</comment>
<keyword evidence="4" id="KW-0963">Cytoplasm</keyword>
<evidence type="ECO:0000256" key="2">
    <source>
        <dbReference type="ARBA" id="ARBA00005601"/>
    </source>
</evidence>
<sequence>MRNFMNSTVTILCQDYGLVDDMIYFTSEVVLGGIPLSVGHKVNVLAYQDRESRGWKALRVEKSFDDWEDNSASDCELSKAKALIGIVTSCNGEGGMINSSTCFSLSHVCEGFQPIKGDWVRAEYFINPSKWCSQACSVAPLRSRVIDKVQVSSICGRCGVLESSIFFTLDSLYVPNEYCPSTGDVVNAVVVESTQSFYCWRALAMTPVSSSRLPRRHLPNFLSRYPVPPSLKECFEHEKDVLFVQPQLAEPLSWCNFQCKFSALLWLEELQAEREVKEFSIHGTFLRKSANYLLLDVPGVADGRPSVCLGDKVILKRTLANGIELEYTAYISEIYNDELSLRVNLDFHSNYNGEPLDVEFTFNRLTMRRCHAALERVEHLGEAVLFPQCLVIKPVQLHLEWQQNNTEEARVRWGNNDLTKGPTMTFSFPKSFGRDHVSRSGKSSQSTFPLSQNGFYFNPALNPHQRAAVKRILAGECRPLPYILFGPPGTGKTVTLLEAILQIHHKLPDSRILVCTPSNSAADLLCSRLHYSGHVPPGNLVRVNASFRLEESIPEEVKSYSHSGEDIFQAAHYRIVISTCSSAGMFYQVGLRVGHFTHVFIDEAGQAMEPECFIPLALLSEVDGQIVLAGDPMQLGPLVKSILANVYGLSKSLLERLMSMPLYSRQEKEFGPHSAYNPLLVTKLLINYRSHQAILHLPSRLFYNQELELGSDPKKTGKSSGSAAVSKTGLMTLALKYQLQVEKIRLLLGRAGLLDIKVGSVEEFQGREFLVIIISLVRSNEEILDQGVHSLLGFISNPKRFNVAITRAKALLIVLGNPHVLIKVKVQLKTGKSKGCDVLCAVQWFVPECDVLWDVN</sequence>
<keyword evidence="7 13" id="KW-0347">Helicase</keyword>
<dbReference type="InterPro" id="IPR049080">
    <property type="entry name" value="MOV-10-like_beta-barrel"/>
</dbReference>
<name>A0A8X7XIU5_POLSE</name>
<dbReference type="InterPro" id="IPR041679">
    <property type="entry name" value="DNA2/NAM7-like_C"/>
</dbReference>
<dbReference type="EC" id="3.6.4.13" evidence="3"/>
<proteinExistence type="inferred from homology"/>
<dbReference type="GO" id="GO:0016787">
    <property type="term" value="F:hydrolase activity"/>
    <property type="evidence" value="ECO:0007669"/>
    <property type="project" value="UniProtKB-KW"/>
</dbReference>
<dbReference type="Gene3D" id="3.40.50.300">
    <property type="entry name" value="P-loop containing nucleotide triphosphate hydrolases"/>
    <property type="match status" value="2"/>
</dbReference>
<reference evidence="13 14" key="1">
    <citation type="journal article" date="2021" name="Cell">
        <title>Tracing the genetic footprints of vertebrate landing in non-teleost ray-finned fishes.</title>
        <authorList>
            <person name="Bi X."/>
            <person name="Wang K."/>
            <person name="Yang L."/>
            <person name="Pan H."/>
            <person name="Jiang H."/>
            <person name="Wei Q."/>
            <person name="Fang M."/>
            <person name="Yu H."/>
            <person name="Zhu C."/>
            <person name="Cai Y."/>
            <person name="He Y."/>
            <person name="Gan X."/>
            <person name="Zeng H."/>
            <person name="Yu D."/>
            <person name="Zhu Y."/>
            <person name="Jiang H."/>
            <person name="Qiu Q."/>
            <person name="Yang H."/>
            <person name="Zhang Y.E."/>
            <person name="Wang W."/>
            <person name="Zhu M."/>
            <person name="He S."/>
            <person name="Zhang G."/>
        </authorList>
    </citation>
    <scope>NUCLEOTIDE SEQUENCE [LARGE SCALE GENOMIC DNA]</scope>
    <source>
        <strain evidence="13">Bchr_013</strain>
    </source>
</reference>
<dbReference type="Proteomes" id="UP000886611">
    <property type="component" value="Unassembled WGS sequence"/>
</dbReference>
<dbReference type="SUPFAM" id="SSF52540">
    <property type="entry name" value="P-loop containing nucleoside triphosphate hydrolases"/>
    <property type="match status" value="1"/>
</dbReference>
<comment type="subcellular location">
    <subcellularLocation>
        <location evidence="1">Cytoplasm</location>
    </subcellularLocation>
</comment>
<evidence type="ECO:0000256" key="9">
    <source>
        <dbReference type="ARBA" id="ARBA00023158"/>
    </source>
</evidence>
<dbReference type="SMART" id="SM00487">
    <property type="entry name" value="DEXDc"/>
    <property type="match status" value="1"/>
</dbReference>
<dbReference type="PANTHER" id="PTHR45418:SF1">
    <property type="entry name" value="CANCER_TESTIS ANTIGEN 55"/>
    <property type="match status" value="1"/>
</dbReference>
<dbReference type="EMBL" id="JAATIS010000220">
    <property type="protein sequence ID" value="KAG2469118.1"/>
    <property type="molecule type" value="Genomic_DNA"/>
</dbReference>
<dbReference type="InterPro" id="IPR014001">
    <property type="entry name" value="Helicase_ATP-bd"/>
</dbReference>
<dbReference type="InterPro" id="IPR027417">
    <property type="entry name" value="P-loop_NTPase"/>
</dbReference>
<feature type="non-terminal residue" evidence="13">
    <location>
        <position position="856"/>
    </location>
</feature>
<evidence type="ECO:0000259" key="12">
    <source>
        <dbReference type="SMART" id="SM00487"/>
    </source>
</evidence>
<protein>
    <recommendedName>
        <fullName evidence="3">RNA helicase</fullName>
        <ecNumber evidence="3">3.6.4.13</ecNumber>
    </recommendedName>
</protein>
<keyword evidence="6" id="KW-0378">Hydrolase</keyword>
<evidence type="ECO:0000256" key="10">
    <source>
        <dbReference type="ARBA" id="ARBA00047984"/>
    </source>
</evidence>
<evidence type="ECO:0000256" key="4">
    <source>
        <dbReference type="ARBA" id="ARBA00022490"/>
    </source>
</evidence>
<feature type="domain" description="Helicase ATP-binding" evidence="12">
    <location>
        <begin position="457"/>
        <end position="656"/>
    </location>
</feature>
<evidence type="ECO:0000256" key="5">
    <source>
        <dbReference type="ARBA" id="ARBA00022741"/>
    </source>
</evidence>
<keyword evidence="14" id="KW-1185">Reference proteome</keyword>
<evidence type="ECO:0000313" key="13">
    <source>
        <dbReference type="EMBL" id="KAG2469118.1"/>
    </source>
</evidence>
<dbReference type="Pfam" id="PF13086">
    <property type="entry name" value="AAA_11"/>
    <property type="match status" value="2"/>
</dbReference>
<dbReference type="GO" id="GO:0005524">
    <property type="term" value="F:ATP binding"/>
    <property type="evidence" value="ECO:0007669"/>
    <property type="project" value="UniProtKB-KW"/>
</dbReference>
<evidence type="ECO:0000256" key="3">
    <source>
        <dbReference type="ARBA" id="ARBA00012552"/>
    </source>
</evidence>
<dbReference type="InterPro" id="IPR041677">
    <property type="entry name" value="DNA2/NAM7_AAA_11"/>
</dbReference>
<gene>
    <name evidence="13" type="primary">Mov10l1</name>
    <name evidence="13" type="ORF">GTO96_0004849</name>
</gene>
<dbReference type="GO" id="GO:0003724">
    <property type="term" value="F:RNA helicase activity"/>
    <property type="evidence" value="ECO:0007669"/>
    <property type="project" value="UniProtKB-EC"/>
</dbReference>
<dbReference type="AlphaFoldDB" id="A0A8X7XIU5"/>
<dbReference type="InterPro" id="IPR047187">
    <property type="entry name" value="SF1_C_Upf1"/>
</dbReference>
<dbReference type="GO" id="GO:0031047">
    <property type="term" value="P:regulatory ncRNA-mediated gene silencing"/>
    <property type="evidence" value="ECO:0007669"/>
    <property type="project" value="UniProtKB-KW"/>
</dbReference>
<evidence type="ECO:0000256" key="8">
    <source>
        <dbReference type="ARBA" id="ARBA00022840"/>
    </source>
</evidence>
<dbReference type="GO" id="GO:0003678">
    <property type="term" value="F:DNA helicase activity"/>
    <property type="evidence" value="ECO:0007669"/>
    <property type="project" value="UniProtKB-EC"/>
</dbReference>
<dbReference type="InterPro" id="IPR049079">
    <property type="entry name" value="Mov-10_helical"/>
</dbReference>
<organism evidence="13 14">
    <name type="scientific">Polypterus senegalus</name>
    <name type="common">Senegal bichir</name>
    <dbReference type="NCBI Taxonomy" id="55291"/>
    <lineage>
        <taxon>Eukaryota</taxon>
        <taxon>Metazoa</taxon>
        <taxon>Chordata</taxon>
        <taxon>Craniata</taxon>
        <taxon>Vertebrata</taxon>
        <taxon>Euteleostomi</taxon>
        <taxon>Actinopterygii</taxon>
        <taxon>Polypteriformes</taxon>
        <taxon>Polypteridae</taxon>
        <taxon>Polypterus</taxon>
    </lineage>
</organism>
<accession>A0A8X7XIU5</accession>
<feature type="non-terminal residue" evidence="13">
    <location>
        <position position="1"/>
    </location>
</feature>